<organism evidence="1">
    <name type="scientific">Singulisphaera sp. Ch08</name>
    <dbReference type="NCBI Taxonomy" id="3120278"/>
    <lineage>
        <taxon>Bacteria</taxon>
        <taxon>Pseudomonadati</taxon>
        <taxon>Planctomycetota</taxon>
        <taxon>Planctomycetia</taxon>
        <taxon>Isosphaerales</taxon>
        <taxon>Isosphaeraceae</taxon>
        <taxon>Singulisphaera</taxon>
    </lineage>
</organism>
<dbReference type="AlphaFoldDB" id="A0AAU7CL94"/>
<protein>
    <submittedName>
        <fullName evidence="1">DUF1573 domain-containing protein</fullName>
    </submittedName>
</protein>
<dbReference type="PROSITE" id="PS51257">
    <property type="entry name" value="PROKAR_LIPOPROTEIN"/>
    <property type="match status" value="1"/>
</dbReference>
<gene>
    <name evidence="1" type="ORF">V5E97_08565</name>
</gene>
<proteinExistence type="predicted"/>
<accession>A0AAU7CL94</accession>
<sequence length="350" mass="38557">MKLNHVLTTAILLITVVGCDKKTTVEPGTKTESRSSLKCVSGSNFGIVWDNSNVQIPIVLKNTRTASLQIDGFDHSCSCTSVYPTHATIKPGESKAFNVIVDLTSTRIDTKGIDPVPKQVKIRPITSGIGPQGSSWISMEGQVRRMFTIEPDRIILSKNDVDTRSDATVILSSRVPLKKVELEYDRSLAIVTAERSANQANHQYSIKIKSIKSPTHDTDFDLNISCHDELNNHSTKRVRVAIAANPEEKPVQILPERIAWGRAIQGTTLTEQISLFSPKGVSFRVVDVKSSMPDLKISKLENSNALTRSYKAQTSVKQYGAMQGTIDFWVEQEGIVTKLALPVRYYGSGS</sequence>
<evidence type="ECO:0000313" key="1">
    <source>
        <dbReference type="EMBL" id="XBH06074.1"/>
    </source>
</evidence>
<dbReference type="EMBL" id="CP155447">
    <property type="protein sequence ID" value="XBH06074.1"/>
    <property type="molecule type" value="Genomic_DNA"/>
</dbReference>
<dbReference type="RefSeq" id="WP_406698926.1">
    <property type="nucleotide sequence ID" value="NZ_CP155447.1"/>
</dbReference>
<dbReference type="Pfam" id="PF07610">
    <property type="entry name" value="DUF1573"/>
    <property type="match status" value="1"/>
</dbReference>
<dbReference type="InterPro" id="IPR011467">
    <property type="entry name" value="DUF1573"/>
</dbReference>
<dbReference type="InterPro" id="IPR013783">
    <property type="entry name" value="Ig-like_fold"/>
</dbReference>
<reference evidence="1" key="1">
    <citation type="submission" date="2024-05" db="EMBL/GenBank/DDBJ databases">
        <title>Planctomycetes of the genus Singulisphaera possess chitinolytic capabilities.</title>
        <authorList>
            <person name="Ivanova A."/>
        </authorList>
    </citation>
    <scope>NUCLEOTIDE SEQUENCE</scope>
    <source>
        <strain evidence="1">Ch08T</strain>
    </source>
</reference>
<dbReference type="Gene3D" id="2.60.40.10">
    <property type="entry name" value="Immunoglobulins"/>
    <property type="match status" value="1"/>
</dbReference>
<name>A0AAU7CL94_9BACT</name>